<accession>A0A2J6SSS6</accession>
<dbReference type="EMBL" id="KZ613866">
    <property type="protein sequence ID" value="PMD53817.1"/>
    <property type="molecule type" value="Genomic_DNA"/>
</dbReference>
<reference evidence="2 3" key="1">
    <citation type="submission" date="2016-04" db="EMBL/GenBank/DDBJ databases">
        <title>A degradative enzymes factory behind the ericoid mycorrhizal symbiosis.</title>
        <authorList>
            <consortium name="DOE Joint Genome Institute"/>
            <person name="Martino E."/>
            <person name="Morin E."/>
            <person name="Grelet G."/>
            <person name="Kuo A."/>
            <person name="Kohler A."/>
            <person name="Daghino S."/>
            <person name="Barry K."/>
            <person name="Choi C."/>
            <person name="Cichocki N."/>
            <person name="Clum A."/>
            <person name="Copeland A."/>
            <person name="Hainaut M."/>
            <person name="Haridas S."/>
            <person name="Labutti K."/>
            <person name="Lindquist E."/>
            <person name="Lipzen A."/>
            <person name="Khouja H.-R."/>
            <person name="Murat C."/>
            <person name="Ohm R."/>
            <person name="Olson A."/>
            <person name="Spatafora J."/>
            <person name="Veneault-Fourrey C."/>
            <person name="Henrissat B."/>
            <person name="Grigoriev I."/>
            <person name="Martin F."/>
            <person name="Perotto S."/>
        </authorList>
    </citation>
    <scope>NUCLEOTIDE SEQUENCE [LARGE SCALE GENOMIC DNA]</scope>
    <source>
        <strain evidence="2 3">E</strain>
    </source>
</reference>
<sequence length="188" mass="21154">MPSVIRVMLDRCRLAVLSQGVAAGNTNDEARGLPHRRTSREAKVRPPPQAVPTPGERVSGESLHQVRTPNRTTTSRGLFVHEMEWRDEHGNRFIKIPYEEYFHRNYDKHKDRYERSRGADRSVTPVRGQHLRAGSLTSVNVGEGVTRKEPSTASVEQSSRRPTLPNEGTSSEQLQTAQQGPLRLKVPS</sequence>
<dbReference type="GeneID" id="36578530"/>
<keyword evidence="3" id="KW-1185">Reference proteome</keyword>
<dbReference type="RefSeq" id="XP_024730721.1">
    <property type="nucleotide sequence ID" value="XM_024870448.1"/>
</dbReference>
<gene>
    <name evidence="2" type="ORF">K444DRAFT_130235</name>
</gene>
<dbReference type="AlphaFoldDB" id="A0A2J6SSS6"/>
<evidence type="ECO:0000313" key="3">
    <source>
        <dbReference type="Proteomes" id="UP000235371"/>
    </source>
</evidence>
<organism evidence="2 3">
    <name type="scientific">Hyaloscypha bicolor E</name>
    <dbReference type="NCBI Taxonomy" id="1095630"/>
    <lineage>
        <taxon>Eukaryota</taxon>
        <taxon>Fungi</taxon>
        <taxon>Dikarya</taxon>
        <taxon>Ascomycota</taxon>
        <taxon>Pezizomycotina</taxon>
        <taxon>Leotiomycetes</taxon>
        <taxon>Helotiales</taxon>
        <taxon>Hyaloscyphaceae</taxon>
        <taxon>Hyaloscypha</taxon>
        <taxon>Hyaloscypha bicolor</taxon>
    </lineage>
</organism>
<feature type="region of interest" description="Disordered" evidence="1">
    <location>
        <begin position="112"/>
        <end position="188"/>
    </location>
</feature>
<protein>
    <submittedName>
        <fullName evidence="2">Uncharacterized protein</fullName>
    </submittedName>
</protein>
<evidence type="ECO:0000313" key="2">
    <source>
        <dbReference type="EMBL" id="PMD53817.1"/>
    </source>
</evidence>
<dbReference type="InParanoid" id="A0A2J6SSS6"/>
<evidence type="ECO:0000256" key="1">
    <source>
        <dbReference type="SAM" id="MobiDB-lite"/>
    </source>
</evidence>
<feature type="region of interest" description="Disordered" evidence="1">
    <location>
        <begin position="25"/>
        <end position="72"/>
    </location>
</feature>
<dbReference type="Proteomes" id="UP000235371">
    <property type="component" value="Unassembled WGS sequence"/>
</dbReference>
<proteinExistence type="predicted"/>
<name>A0A2J6SSS6_9HELO</name>
<feature type="compositionally biased region" description="Polar residues" evidence="1">
    <location>
        <begin position="151"/>
        <end position="179"/>
    </location>
</feature>